<keyword evidence="1" id="KW-1133">Transmembrane helix</keyword>
<protein>
    <submittedName>
        <fullName evidence="3">Serine-type D-Ala-D-Ala carboxypeptidase</fullName>
    </submittedName>
</protein>
<dbReference type="InterPro" id="IPR001967">
    <property type="entry name" value="Peptidase_S11_N"/>
</dbReference>
<name>A0A0G0EBV6_9BACT</name>
<dbReference type="GO" id="GO:0006508">
    <property type="term" value="P:proteolysis"/>
    <property type="evidence" value="ECO:0007669"/>
    <property type="project" value="InterPro"/>
</dbReference>
<dbReference type="EMBL" id="LBQE01000005">
    <property type="protein sequence ID" value="KKP72675.1"/>
    <property type="molecule type" value="Genomic_DNA"/>
</dbReference>
<dbReference type="Pfam" id="PF00768">
    <property type="entry name" value="Peptidase_S11"/>
    <property type="match status" value="1"/>
</dbReference>
<dbReference type="PANTHER" id="PTHR21581">
    <property type="entry name" value="D-ALANYL-D-ALANINE CARBOXYPEPTIDASE"/>
    <property type="match status" value="1"/>
</dbReference>
<dbReference type="AlphaFoldDB" id="A0A0G0EBV6"/>
<dbReference type="SUPFAM" id="SSF56601">
    <property type="entry name" value="beta-lactamase/transpeptidase-like"/>
    <property type="match status" value="1"/>
</dbReference>
<gene>
    <name evidence="3" type="ORF">UR70_C0005G0016</name>
</gene>
<keyword evidence="1" id="KW-0812">Transmembrane</keyword>
<evidence type="ECO:0000256" key="1">
    <source>
        <dbReference type="SAM" id="Phobius"/>
    </source>
</evidence>
<proteinExistence type="predicted"/>
<keyword evidence="1" id="KW-0472">Membrane</keyword>
<keyword evidence="3" id="KW-0378">Hydrolase</keyword>
<feature type="domain" description="Peptidase S11 D-alanyl-D-alanine carboxypeptidase A N-terminal" evidence="2">
    <location>
        <begin position="51"/>
        <end position="266"/>
    </location>
</feature>
<keyword evidence="3" id="KW-0645">Protease</keyword>
<dbReference type="InterPro" id="IPR012338">
    <property type="entry name" value="Beta-lactam/transpept-like"/>
</dbReference>
<dbReference type="PANTHER" id="PTHR21581:SF6">
    <property type="entry name" value="TRAFFICKING PROTEIN PARTICLE COMPLEX SUBUNIT 12"/>
    <property type="match status" value="1"/>
</dbReference>
<organism evidence="3 4">
    <name type="scientific">Candidatus Nomurabacteria bacterium GW2011_GWB1_35_20</name>
    <dbReference type="NCBI Taxonomy" id="1618740"/>
    <lineage>
        <taxon>Bacteria</taxon>
        <taxon>Candidatus Nomuraibacteriota</taxon>
    </lineage>
</organism>
<dbReference type="Proteomes" id="UP000034923">
    <property type="component" value="Unassembled WGS sequence"/>
</dbReference>
<accession>A0A0G0EBV6</accession>
<evidence type="ECO:0000259" key="2">
    <source>
        <dbReference type="Pfam" id="PF00768"/>
    </source>
</evidence>
<dbReference type="Gene3D" id="3.40.710.10">
    <property type="entry name" value="DD-peptidase/beta-lactamase superfamily"/>
    <property type="match status" value="1"/>
</dbReference>
<comment type="caution">
    <text evidence="3">The sequence shown here is derived from an EMBL/GenBank/DDBJ whole genome shotgun (WGS) entry which is preliminary data.</text>
</comment>
<keyword evidence="3" id="KW-0121">Carboxypeptidase</keyword>
<reference evidence="3 4" key="1">
    <citation type="journal article" date="2015" name="Nature">
        <title>rRNA introns, odd ribosomes, and small enigmatic genomes across a large radiation of phyla.</title>
        <authorList>
            <person name="Brown C.T."/>
            <person name="Hug L.A."/>
            <person name="Thomas B.C."/>
            <person name="Sharon I."/>
            <person name="Castelle C.J."/>
            <person name="Singh A."/>
            <person name="Wilkins M.J."/>
            <person name="Williams K.H."/>
            <person name="Banfield J.F."/>
        </authorList>
    </citation>
    <scope>NUCLEOTIDE SEQUENCE [LARGE SCALE GENOMIC DNA]</scope>
</reference>
<evidence type="ECO:0000313" key="3">
    <source>
        <dbReference type="EMBL" id="KKP72675.1"/>
    </source>
</evidence>
<feature type="transmembrane region" description="Helical" evidence="1">
    <location>
        <begin position="7"/>
        <end position="25"/>
    </location>
</feature>
<sequence length="295" mass="32856">MPEKNNFLFFILIIFALEAILFSIGNEKLDTAFLNKENKFVKIQKALADIPMQAEAFSVHDETLNRKIYGKNDDTVMPLASLAKIMTIITVLNNRNTNDTILVSARAIKEEGDYGLFVNEKFKIGDLAKFTLIGSANDGAYALSENRNNLLEKMNSKARKIGMQNTLFLNFTGLDINENFSGAYASAQDVNVMTIYALKAYPEIFKASVLSEINVKSESGFDHNIKNTNDVLKKIPNLLFSKTGFTPLAGGNLTIIYQNEYKHNIAITVLGSTPEGRFSDMEKIIDTLYNLGYGS</sequence>
<dbReference type="GO" id="GO:0009002">
    <property type="term" value="F:serine-type D-Ala-D-Ala carboxypeptidase activity"/>
    <property type="evidence" value="ECO:0007669"/>
    <property type="project" value="InterPro"/>
</dbReference>
<evidence type="ECO:0000313" key="4">
    <source>
        <dbReference type="Proteomes" id="UP000034923"/>
    </source>
</evidence>